<keyword evidence="7" id="KW-0406">Ion transport</keyword>
<evidence type="ECO:0000256" key="5">
    <source>
        <dbReference type="ARBA" id="ARBA00022958"/>
    </source>
</evidence>
<evidence type="ECO:0000313" key="13">
    <source>
        <dbReference type="Proteomes" id="UP000585474"/>
    </source>
</evidence>
<feature type="transmembrane region" description="Helical" evidence="10">
    <location>
        <begin position="74"/>
        <end position="95"/>
    </location>
</feature>
<comment type="subcellular location">
    <subcellularLocation>
        <location evidence="1">Membrane</location>
        <topology evidence="1">Multi-pass membrane protein</topology>
    </subcellularLocation>
</comment>
<reference evidence="13" key="1">
    <citation type="submission" date="2019-07" db="EMBL/GenBank/DDBJ databases">
        <title>De Novo Assembly of kiwifruit Actinidia rufa.</title>
        <authorList>
            <person name="Sugita-Konishi S."/>
            <person name="Sato K."/>
            <person name="Mori E."/>
            <person name="Abe Y."/>
            <person name="Kisaki G."/>
            <person name="Hamano K."/>
            <person name="Suezawa K."/>
            <person name="Otani M."/>
            <person name="Fukuda T."/>
            <person name="Manabe T."/>
            <person name="Gomi K."/>
            <person name="Tabuchi M."/>
            <person name="Akimitsu K."/>
            <person name="Kataoka I."/>
        </authorList>
    </citation>
    <scope>NUCLEOTIDE SEQUENCE [LARGE SCALE GENOMIC DNA]</scope>
    <source>
        <strain evidence="13">cv. Fuchu</strain>
    </source>
</reference>
<feature type="transmembrane region" description="Helical" evidence="10">
    <location>
        <begin position="171"/>
        <end position="197"/>
    </location>
</feature>
<dbReference type="GO" id="GO:0006813">
    <property type="term" value="P:potassium ion transport"/>
    <property type="evidence" value="ECO:0007669"/>
    <property type="project" value="UniProtKB-KW"/>
</dbReference>
<dbReference type="InterPro" id="IPR050794">
    <property type="entry name" value="CPA2_transporter"/>
</dbReference>
<feature type="transmembrane region" description="Helical" evidence="10">
    <location>
        <begin position="45"/>
        <end position="62"/>
    </location>
</feature>
<dbReference type="GO" id="GO:0015297">
    <property type="term" value="F:antiporter activity"/>
    <property type="evidence" value="ECO:0007669"/>
    <property type="project" value="InterPro"/>
</dbReference>
<dbReference type="Pfam" id="PF00999">
    <property type="entry name" value="Na_H_Exchanger"/>
    <property type="match status" value="2"/>
</dbReference>
<feature type="domain" description="Cation/H+ exchanger transmembrane" evidence="11">
    <location>
        <begin position="104"/>
        <end position="210"/>
    </location>
</feature>
<keyword evidence="3" id="KW-0633">Potassium transport</keyword>
<protein>
    <submittedName>
        <fullName evidence="12">Cation/H+ exchanger 18</fullName>
    </submittedName>
</protein>
<evidence type="ECO:0000256" key="3">
    <source>
        <dbReference type="ARBA" id="ARBA00022538"/>
    </source>
</evidence>
<comment type="caution">
    <text evidence="12">The sequence shown here is derived from an EMBL/GenBank/DDBJ whole genome shotgun (WGS) entry which is preliminary data.</text>
</comment>
<keyword evidence="6 10" id="KW-1133">Transmembrane helix</keyword>
<keyword evidence="2" id="KW-0813">Transport</keyword>
<evidence type="ECO:0000256" key="1">
    <source>
        <dbReference type="ARBA" id="ARBA00004141"/>
    </source>
</evidence>
<dbReference type="PANTHER" id="PTHR32468">
    <property type="entry name" value="CATION/H + ANTIPORTER"/>
    <property type="match status" value="1"/>
</dbReference>
<dbReference type="Gene3D" id="1.20.1530.20">
    <property type="match status" value="2"/>
</dbReference>
<accession>A0A7J0DHA0</accession>
<keyword evidence="8 10" id="KW-0472">Membrane</keyword>
<comment type="similarity">
    <text evidence="9">Belongs to the monovalent cation:proton antiporter 2 (CPA2) transporter (TC 2.A.37) family. CHX (TC 2.A.37.4) subfamily.</text>
</comment>
<dbReference type="InterPro" id="IPR006153">
    <property type="entry name" value="Cation/H_exchanger_TM"/>
</dbReference>
<keyword evidence="5" id="KW-0630">Potassium</keyword>
<dbReference type="GO" id="GO:0006885">
    <property type="term" value="P:regulation of pH"/>
    <property type="evidence" value="ECO:0007669"/>
    <property type="project" value="TreeGrafter"/>
</dbReference>
<evidence type="ECO:0000256" key="6">
    <source>
        <dbReference type="ARBA" id="ARBA00022989"/>
    </source>
</evidence>
<dbReference type="AlphaFoldDB" id="A0A7J0DHA0"/>
<organism evidence="12 13">
    <name type="scientific">Actinidia rufa</name>
    <dbReference type="NCBI Taxonomy" id="165716"/>
    <lineage>
        <taxon>Eukaryota</taxon>
        <taxon>Viridiplantae</taxon>
        <taxon>Streptophyta</taxon>
        <taxon>Embryophyta</taxon>
        <taxon>Tracheophyta</taxon>
        <taxon>Spermatophyta</taxon>
        <taxon>Magnoliopsida</taxon>
        <taxon>eudicotyledons</taxon>
        <taxon>Gunneridae</taxon>
        <taxon>Pentapetalae</taxon>
        <taxon>asterids</taxon>
        <taxon>Ericales</taxon>
        <taxon>Actinidiaceae</taxon>
        <taxon>Actinidia</taxon>
    </lineage>
</organism>
<feature type="domain" description="Cation/H+ exchanger transmembrane" evidence="11">
    <location>
        <begin position="38"/>
        <end position="100"/>
    </location>
</feature>
<dbReference type="GO" id="GO:0016020">
    <property type="term" value="C:membrane"/>
    <property type="evidence" value="ECO:0007669"/>
    <property type="project" value="UniProtKB-SubCell"/>
</dbReference>
<evidence type="ECO:0000256" key="9">
    <source>
        <dbReference type="ARBA" id="ARBA00038341"/>
    </source>
</evidence>
<evidence type="ECO:0000256" key="8">
    <source>
        <dbReference type="ARBA" id="ARBA00023136"/>
    </source>
</evidence>
<dbReference type="GO" id="GO:0012505">
    <property type="term" value="C:endomembrane system"/>
    <property type="evidence" value="ECO:0007669"/>
    <property type="project" value="TreeGrafter"/>
</dbReference>
<keyword evidence="4 10" id="KW-0812">Transmembrane</keyword>
<dbReference type="Proteomes" id="UP000585474">
    <property type="component" value="Unassembled WGS sequence"/>
</dbReference>
<dbReference type="GO" id="GO:1902600">
    <property type="term" value="P:proton transmembrane transport"/>
    <property type="evidence" value="ECO:0007669"/>
    <property type="project" value="InterPro"/>
</dbReference>
<dbReference type="InterPro" id="IPR038770">
    <property type="entry name" value="Na+/solute_symporter_sf"/>
</dbReference>
<proteinExistence type="inferred from homology"/>
<evidence type="ECO:0000256" key="10">
    <source>
        <dbReference type="SAM" id="Phobius"/>
    </source>
</evidence>
<evidence type="ECO:0000256" key="2">
    <source>
        <dbReference type="ARBA" id="ARBA00022448"/>
    </source>
</evidence>
<feature type="transmembrane region" description="Helical" evidence="10">
    <location>
        <begin position="130"/>
        <end position="151"/>
    </location>
</feature>
<keyword evidence="13" id="KW-1185">Reference proteome</keyword>
<evidence type="ECO:0000313" key="12">
    <source>
        <dbReference type="EMBL" id="GFS34106.1"/>
    </source>
</evidence>
<evidence type="ECO:0000259" key="11">
    <source>
        <dbReference type="Pfam" id="PF00999"/>
    </source>
</evidence>
<evidence type="ECO:0000256" key="7">
    <source>
        <dbReference type="ARBA" id="ARBA00023065"/>
    </source>
</evidence>
<dbReference type="OrthoDB" id="1742496at2759"/>
<dbReference type="EMBL" id="BJWL01000204">
    <property type="protein sequence ID" value="GFS34106.1"/>
    <property type="molecule type" value="Genomic_DNA"/>
</dbReference>
<gene>
    <name evidence="12" type="ORF">Acr_00g0032250</name>
</gene>
<sequence length="211" mass="22375">MPGGGSHPSSRFSSKAIELGHLSLGCNQTYLHKIFPPKSYTVLDTLANLGLLFFLFLVGLELDPKSLRCTGKKALGIALAGISLPFALGIGSSFVLQATISKAVNDMSAWILLVLAIALSGTDHSPLVSLWVLLCACAFVIFCILVVPPIFKWMGQPCPEGEPVNEMYVCAILAAWFVTDSIGIHALFGAFVIGVLVPKDGPFSGALVEKV</sequence>
<evidence type="ECO:0000256" key="4">
    <source>
        <dbReference type="ARBA" id="ARBA00022692"/>
    </source>
</evidence>
<dbReference type="PANTHER" id="PTHR32468:SF34">
    <property type="entry name" value="CATION_H(+) ANTIPORTER 18"/>
    <property type="match status" value="1"/>
</dbReference>
<name>A0A7J0DHA0_9ERIC</name>